<proteinExistence type="predicted"/>
<feature type="signal peptide" evidence="1">
    <location>
        <begin position="1"/>
        <end position="19"/>
    </location>
</feature>
<name>A0A4R9LVA5_9LEPT</name>
<dbReference type="Proteomes" id="UP000298264">
    <property type="component" value="Unassembled WGS sequence"/>
</dbReference>
<organism evidence="2 3">
    <name type="scientific">Leptospira ilyithenensis</name>
    <dbReference type="NCBI Taxonomy" id="2484901"/>
    <lineage>
        <taxon>Bacteria</taxon>
        <taxon>Pseudomonadati</taxon>
        <taxon>Spirochaetota</taxon>
        <taxon>Spirochaetia</taxon>
        <taxon>Leptospirales</taxon>
        <taxon>Leptospiraceae</taxon>
        <taxon>Leptospira</taxon>
    </lineage>
</organism>
<feature type="chain" id="PRO_5020220780" evidence="1">
    <location>
        <begin position="20"/>
        <end position="244"/>
    </location>
</feature>
<protein>
    <submittedName>
        <fullName evidence="2">Uncharacterized protein</fullName>
    </submittedName>
</protein>
<evidence type="ECO:0000256" key="1">
    <source>
        <dbReference type="SAM" id="SignalP"/>
    </source>
</evidence>
<comment type="caution">
    <text evidence="2">The sequence shown here is derived from an EMBL/GenBank/DDBJ whole genome shotgun (WGS) entry which is preliminary data.</text>
</comment>
<accession>A0A4R9LVA5</accession>
<evidence type="ECO:0000313" key="3">
    <source>
        <dbReference type="Proteomes" id="UP000298264"/>
    </source>
</evidence>
<dbReference type="OrthoDB" id="324570at2"/>
<dbReference type="RefSeq" id="WP_135763469.1">
    <property type="nucleotide sequence ID" value="NZ_RQHV01000037.1"/>
</dbReference>
<keyword evidence="3" id="KW-1185">Reference proteome</keyword>
<sequence length="244" mass="27562">MNPFFFVSFLFFLVGSLSAQKFTTVHGRLNNGAIPNQLLSSEFDIKPFVYKSSISDTTDYPPITNSLTIVHARDRLRGTFSDGTVVIQKIMGETLLYEEINGQIAIVLTSKRLYAIDTESRQWISENLFADEKMQFRLGNKGFVAKSDRSLFLFTIGHSSITKIGLEGETILGMGSIGTLATIITNKRILTLSGSYADIAEEDIFNYQVRSFNILNNAILYHTDGKIYHYTDVTHKYQLEDLRE</sequence>
<evidence type="ECO:0000313" key="2">
    <source>
        <dbReference type="EMBL" id="TGN11806.1"/>
    </source>
</evidence>
<dbReference type="EMBL" id="RQHV01000037">
    <property type="protein sequence ID" value="TGN11806.1"/>
    <property type="molecule type" value="Genomic_DNA"/>
</dbReference>
<reference evidence="2" key="1">
    <citation type="journal article" date="2019" name="PLoS Negl. Trop. Dis.">
        <title>Revisiting the worldwide diversity of Leptospira species in the environment.</title>
        <authorList>
            <person name="Vincent A.T."/>
            <person name="Schiettekatte O."/>
            <person name="Bourhy P."/>
            <person name="Veyrier F.J."/>
            <person name="Picardeau M."/>
        </authorList>
    </citation>
    <scope>NUCLEOTIDE SEQUENCE [LARGE SCALE GENOMIC DNA]</scope>
    <source>
        <strain evidence="2">201400974</strain>
    </source>
</reference>
<dbReference type="AlphaFoldDB" id="A0A4R9LVA5"/>
<keyword evidence="1" id="KW-0732">Signal</keyword>
<gene>
    <name evidence="2" type="ORF">EHS11_05820</name>
</gene>